<dbReference type="InterPro" id="IPR005303">
    <property type="entry name" value="MOCOS_middle"/>
</dbReference>
<accession>A0A1G6YD33</accession>
<evidence type="ECO:0000259" key="1">
    <source>
        <dbReference type="PROSITE" id="PS51340"/>
    </source>
</evidence>
<dbReference type="GO" id="GO:0030170">
    <property type="term" value="F:pyridoxal phosphate binding"/>
    <property type="evidence" value="ECO:0007669"/>
    <property type="project" value="InterPro"/>
</dbReference>
<name>A0A1G6YD33_9ACTN</name>
<dbReference type="SUPFAM" id="SSF141673">
    <property type="entry name" value="MOSC N-terminal domain-like"/>
    <property type="match status" value="1"/>
</dbReference>
<feature type="domain" description="MOSC" evidence="1">
    <location>
        <begin position="121"/>
        <end position="277"/>
    </location>
</feature>
<sequence>MQLLSLSVHPVKSTAARPVPQARLERAGLVGDRRWMVLDGDGAMLTARTEPRLLRLTADVAGTAPGVSGLRLRAEGIADLHLPEPGGPEQEVRVFSDRAVAVDAGEEAATWLRAALGRDDVRLVHTPRPQARPLDPRYAGDGDHTGFADGFPVLLTTTASLAALDDLVATEAVERALTPPEPLSMTRFRPNLVVEGAEPFAEHGWSRLRVGAAVLRVVKPCARCVMTTVDPLTLERGPEPLRTLARHRRVDGRPVFGVNLVPDTTGDLAVGDPVEVLA</sequence>
<dbReference type="GO" id="GO:0003824">
    <property type="term" value="F:catalytic activity"/>
    <property type="evidence" value="ECO:0007669"/>
    <property type="project" value="InterPro"/>
</dbReference>
<dbReference type="InterPro" id="IPR005302">
    <property type="entry name" value="MoCF_Sase_C"/>
</dbReference>
<dbReference type="GO" id="GO:0030151">
    <property type="term" value="F:molybdenum ion binding"/>
    <property type="evidence" value="ECO:0007669"/>
    <property type="project" value="InterPro"/>
</dbReference>
<organism evidence="2 3">
    <name type="scientific">Auraticoccus monumenti</name>
    <dbReference type="NCBI Taxonomy" id="675864"/>
    <lineage>
        <taxon>Bacteria</taxon>
        <taxon>Bacillati</taxon>
        <taxon>Actinomycetota</taxon>
        <taxon>Actinomycetes</taxon>
        <taxon>Propionibacteriales</taxon>
        <taxon>Propionibacteriaceae</taxon>
        <taxon>Auraticoccus</taxon>
    </lineage>
</organism>
<dbReference type="EMBL" id="LT629688">
    <property type="protein sequence ID" value="SDD88181.1"/>
    <property type="molecule type" value="Genomic_DNA"/>
</dbReference>
<dbReference type="PANTHER" id="PTHR14237:SF19">
    <property type="entry name" value="MITOCHONDRIAL AMIDOXIME REDUCING COMPONENT 1"/>
    <property type="match status" value="1"/>
</dbReference>
<evidence type="ECO:0000313" key="2">
    <source>
        <dbReference type="EMBL" id="SDD88181.1"/>
    </source>
</evidence>
<reference evidence="2 3" key="1">
    <citation type="submission" date="2016-10" db="EMBL/GenBank/DDBJ databases">
        <authorList>
            <person name="de Groot N.N."/>
        </authorList>
    </citation>
    <scope>NUCLEOTIDE SEQUENCE [LARGE SCALE GENOMIC DNA]</scope>
    <source>
        <strain evidence="2 3">MON 2.2</strain>
    </source>
</reference>
<dbReference type="AlphaFoldDB" id="A0A1G6YD33"/>
<gene>
    <name evidence="2" type="ORF">SAMN04489747_1968</name>
</gene>
<proteinExistence type="predicted"/>
<dbReference type="Pfam" id="PF03473">
    <property type="entry name" value="MOSC"/>
    <property type="match status" value="1"/>
</dbReference>
<dbReference type="InterPro" id="IPR011037">
    <property type="entry name" value="Pyrv_Knase-like_insert_dom_sf"/>
</dbReference>
<dbReference type="Pfam" id="PF03476">
    <property type="entry name" value="MOSC_N"/>
    <property type="match status" value="1"/>
</dbReference>
<dbReference type="PROSITE" id="PS51340">
    <property type="entry name" value="MOSC"/>
    <property type="match status" value="1"/>
</dbReference>
<dbReference type="Proteomes" id="UP000198546">
    <property type="component" value="Chromosome i"/>
</dbReference>
<dbReference type="SUPFAM" id="SSF50800">
    <property type="entry name" value="PK beta-barrel domain-like"/>
    <property type="match status" value="1"/>
</dbReference>
<dbReference type="OrthoDB" id="9793178at2"/>
<dbReference type="STRING" id="675864.SAMN04489747_1968"/>
<dbReference type="RefSeq" id="WP_090592825.1">
    <property type="nucleotide sequence ID" value="NZ_LT629688.1"/>
</dbReference>
<protein>
    <recommendedName>
        <fullName evidence="1">MOSC domain-containing protein</fullName>
    </recommendedName>
</protein>
<keyword evidence="3" id="KW-1185">Reference proteome</keyword>
<dbReference type="PANTHER" id="PTHR14237">
    <property type="entry name" value="MOLYBDOPTERIN COFACTOR SULFURASE MOSC"/>
    <property type="match status" value="1"/>
</dbReference>
<evidence type="ECO:0000313" key="3">
    <source>
        <dbReference type="Proteomes" id="UP000198546"/>
    </source>
</evidence>